<gene>
    <name evidence="2" type="ORF">J2851_003900</name>
</gene>
<proteinExistence type="predicted"/>
<evidence type="ECO:0000313" key="3">
    <source>
        <dbReference type="Proteomes" id="UP000781958"/>
    </source>
</evidence>
<sequence>MTRAIRNGQVFDLYFLGKKCRTQEQAEDKRMSRQHLCIAITQAVEDAKGMAGAAPLDGLDLRNAPPAPRPAPREDDGLIRT</sequence>
<protein>
    <submittedName>
        <fullName evidence="2">Uncharacterized protein</fullName>
    </submittedName>
</protein>
<feature type="region of interest" description="Disordered" evidence="1">
    <location>
        <begin position="54"/>
        <end position="81"/>
    </location>
</feature>
<name>A0ABS4SNH5_9PROT</name>
<evidence type="ECO:0000256" key="1">
    <source>
        <dbReference type="SAM" id="MobiDB-lite"/>
    </source>
</evidence>
<evidence type="ECO:0000313" key="2">
    <source>
        <dbReference type="EMBL" id="MBP2294114.1"/>
    </source>
</evidence>
<comment type="caution">
    <text evidence="2">The sequence shown here is derived from an EMBL/GenBank/DDBJ whole genome shotgun (WGS) entry which is preliminary data.</text>
</comment>
<accession>A0ABS4SNH5</accession>
<dbReference type="Proteomes" id="UP000781958">
    <property type="component" value="Unassembled WGS sequence"/>
</dbReference>
<feature type="compositionally biased region" description="Basic and acidic residues" evidence="1">
    <location>
        <begin position="71"/>
        <end position="81"/>
    </location>
</feature>
<organism evidence="2 3">
    <name type="scientific">Azospirillum rugosum</name>
    <dbReference type="NCBI Taxonomy" id="416170"/>
    <lineage>
        <taxon>Bacteria</taxon>
        <taxon>Pseudomonadati</taxon>
        <taxon>Pseudomonadota</taxon>
        <taxon>Alphaproteobacteria</taxon>
        <taxon>Rhodospirillales</taxon>
        <taxon>Azospirillaceae</taxon>
        <taxon>Azospirillum</taxon>
    </lineage>
</organism>
<dbReference type="RefSeq" id="WP_209768106.1">
    <property type="nucleotide sequence ID" value="NZ_JAGINP010000014.1"/>
</dbReference>
<dbReference type="EMBL" id="JAGINP010000014">
    <property type="protein sequence ID" value="MBP2294114.1"/>
    <property type="molecule type" value="Genomic_DNA"/>
</dbReference>
<reference evidence="2 3" key="1">
    <citation type="submission" date="2021-03" db="EMBL/GenBank/DDBJ databases">
        <title>Genomic Encyclopedia of Type Strains, Phase III (KMG-III): the genomes of soil and plant-associated and newly described type strains.</title>
        <authorList>
            <person name="Whitman W."/>
        </authorList>
    </citation>
    <scope>NUCLEOTIDE SEQUENCE [LARGE SCALE GENOMIC DNA]</scope>
    <source>
        <strain evidence="2 3">IMMIB AFH-6</strain>
    </source>
</reference>
<keyword evidence="3" id="KW-1185">Reference proteome</keyword>